<feature type="transmembrane region" description="Helical" evidence="1">
    <location>
        <begin position="250"/>
        <end position="268"/>
    </location>
</feature>
<feature type="transmembrane region" description="Helical" evidence="1">
    <location>
        <begin position="332"/>
        <end position="353"/>
    </location>
</feature>
<feature type="transmembrane region" description="Helical" evidence="1">
    <location>
        <begin position="6"/>
        <end position="22"/>
    </location>
</feature>
<feature type="transmembrane region" description="Helical" evidence="1">
    <location>
        <begin position="365"/>
        <end position="384"/>
    </location>
</feature>
<feature type="transmembrane region" description="Helical" evidence="1">
    <location>
        <begin position="198"/>
        <end position="214"/>
    </location>
</feature>
<feature type="transmembrane region" description="Helical" evidence="1">
    <location>
        <begin position="153"/>
        <end position="170"/>
    </location>
</feature>
<keyword evidence="1" id="KW-1133">Transmembrane helix</keyword>
<keyword evidence="1" id="KW-0472">Membrane</keyword>
<dbReference type="Proteomes" id="UP000613030">
    <property type="component" value="Unassembled WGS sequence"/>
</dbReference>
<protein>
    <recommendedName>
        <fullName evidence="4">Glycosyltransferase RgtA/B/C/D-like domain-containing protein</fullName>
    </recommendedName>
</protein>
<name>A0ABS1KNI3_9BACT</name>
<evidence type="ECO:0000313" key="2">
    <source>
        <dbReference type="EMBL" id="MBL0740900.1"/>
    </source>
</evidence>
<reference evidence="2 3" key="1">
    <citation type="submission" date="2021-01" db="EMBL/GenBank/DDBJ databases">
        <title>Chryseolinea sp. Jin1 Genome sequencing and assembly.</title>
        <authorList>
            <person name="Kim I."/>
        </authorList>
    </citation>
    <scope>NUCLEOTIDE SEQUENCE [LARGE SCALE GENOMIC DNA]</scope>
    <source>
        <strain evidence="2 3">Jin1</strain>
    </source>
</reference>
<evidence type="ECO:0000313" key="3">
    <source>
        <dbReference type="Proteomes" id="UP000613030"/>
    </source>
</evidence>
<sequence>MKIFFAIINVGFLFAVAFQLWKKEPATLRPLFWPALLFKCAAGLGLGWLYAHYYGLGDTLLYFHDGARLAQLARLDPVTYLLFLWNGDESFPFWSNLHLQEPRALFMAKITSVFNLFSHDDYWITSLYFSIIPFFSAWMLTKAIVRLDATLRGAAVFSLLFFPSAVFWGTGLIKESLAMSSLFFISVVFLKLWRNERVSAVQWIACLPALWLVWGLKYYYLAIFLPVAASTLVARFVFSRLPAINTGVKVALWAVIFLVPLLAASLFHPNFYPERFLEVIVSNYDVFHEISQPEDVVTYAGLEATASSVLAHAPGALLTGLFRPFPWEAGNVLQGFASLENMVLLVLSVAALWNVKKLVASPQRMLLWSLFLYSVLLCVFLALSTPNFGTLSRYRVGFLPFYVLLISIENPVLRYAFNFLERSWNRLVR</sequence>
<keyword evidence="1" id="KW-0812">Transmembrane</keyword>
<proteinExistence type="predicted"/>
<feature type="transmembrane region" description="Helical" evidence="1">
    <location>
        <begin position="176"/>
        <end position="193"/>
    </location>
</feature>
<evidence type="ECO:0000256" key="1">
    <source>
        <dbReference type="SAM" id="Phobius"/>
    </source>
</evidence>
<organism evidence="2 3">
    <name type="scientific">Chryseolinea lacunae</name>
    <dbReference type="NCBI Taxonomy" id="2801331"/>
    <lineage>
        <taxon>Bacteria</taxon>
        <taxon>Pseudomonadati</taxon>
        <taxon>Bacteroidota</taxon>
        <taxon>Cytophagia</taxon>
        <taxon>Cytophagales</taxon>
        <taxon>Fulvivirgaceae</taxon>
        <taxon>Chryseolinea</taxon>
    </lineage>
</organism>
<feature type="transmembrane region" description="Helical" evidence="1">
    <location>
        <begin position="122"/>
        <end position="141"/>
    </location>
</feature>
<gene>
    <name evidence="2" type="ORF">JI741_06695</name>
</gene>
<feature type="transmembrane region" description="Helical" evidence="1">
    <location>
        <begin position="31"/>
        <end position="51"/>
    </location>
</feature>
<dbReference type="EMBL" id="JAERRB010000002">
    <property type="protein sequence ID" value="MBL0740900.1"/>
    <property type="molecule type" value="Genomic_DNA"/>
</dbReference>
<dbReference type="RefSeq" id="WP_202008273.1">
    <property type="nucleotide sequence ID" value="NZ_JAERRB010000002.1"/>
</dbReference>
<comment type="caution">
    <text evidence="2">The sequence shown here is derived from an EMBL/GenBank/DDBJ whole genome shotgun (WGS) entry which is preliminary data.</text>
</comment>
<feature type="transmembrane region" description="Helical" evidence="1">
    <location>
        <begin position="220"/>
        <end position="238"/>
    </location>
</feature>
<keyword evidence="3" id="KW-1185">Reference proteome</keyword>
<feature type="transmembrane region" description="Helical" evidence="1">
    <location>
        <begin position="396"/>
        <end position="417"/>
    </location>
</feature>
<evidence type="ECO:0008006" key="4">
    <source>
        <dbReference type="Google" id="ProtNLM"/>
    </source>
</evidence>
<accession>A0ABS1KNI3</accession>